<sequence>MRMVMVVMVLGQLLTRILLAAHAGDRLAAARRILRDVPLIDGHNDLPWNIRKFLKNQLREFRFDDLRDTHPWSRSAWSHTDLRRLKEGMVAAQFWSAYVPCSSQYLDSVQLALEQIDLIRRLVNKHPESMVLVTTAEGIERAHKEGRLASLIGVEGGHAVGTSLAVLRMLYELGARYLTLTHTCNTPWAECSTADEPGQVARIGGLSNFGKTIVLEMNRLGMMVDLSHVSVPTMLVAMKTSRAPVIFSHSSAHALCNSSRNVPDHALRRLAQTDGIVMVSFYPHFISCGEKSTLEDVAAHIDHVRKIAGVDHVGIGAGYDGINLTPAGLEDVSKYPELFAELLARGWSEKDIQKLAGLNLIRVFKAVEKVRDDMAAEGIEPLEEEIPHEDIIGRDYCRYNVKRLMAPYESAITSPHNQRVKNVKERVKRKYLKLTESNTVKELD</sequence>
<dbReference type="InterPro" id="IPR008257">
    <property type="entry name" value="Pept_M19"/>
</dbReference>
<dbReference type="EC" id="3.4.13.19" evidence="1"/>
<dbReference type="RefSeq" id="XP_026671328.1">
    <property type="nucleotide sequence ID" value="XM_026815527.1"/>
</dbReference>
<keyword evidence="1" id="KW-0645">Protease</keyword>
<proteinExistence type="inferred from homology"/>
<keyword evidence="1" id="KW-0479">Metal-binding</keyword>
<comment type="similarity">
    <text evidence="1">Belongs to the metallo-dependent hydrolases superfamily. Peptidase M19 family.</text>
</comment>
<evidence type="ECO:0000313" key="5">
    <source>
        <dbReference type="RefSeq" id="XP_026671326.1"/>
    </source>
</evidence>
<dbReference type="RefSeq" id="XP_026671326.1">
    <property type="nucleotide sequence ID" value="XM_026815525.1"/>
</dbReference>
<protein>
    <recommendedName>
        <fullName evidence="1">Dipeptidase</fullName>
        <ecNumber evidence="1">3.4.13.19</ecNumber>
    </recommendedName>
</protein>
<keyword evidence="1" id="KW-0336">GPI-anchor</keyword>
<keyword evidence="1" id="KW-0378">Hydrolase</keyword>
<comment type="subunit">
    <text evidence="1">Homodimer; disulfide-linked.</text>
</comment>
<dbReference type="GO" id="GO:0006508">
    <property type="term" value="P:proteolysis"/>
    <property type="evidence" value="ECO:0007669"/>
    <property type="project" value="UniProtKB-KW"/>
</dbReference>
<keyword evidence="1" id="KW-0862">Zinc</keyword>
<evidence type="ECO:0000313" key="2">
    <source>
        <dbReference type="Proteomes" id="UP000694925"/>
    </source>
</evidence>
<keyword evidence="1" id="KW-0482">Metalloprotease</keyword>
<comment type="cofactor">
    <cofactor evidence="1">
        <name>Zn(2+)</name>
        <dbReference type="ChEBI" id="CHEBI:29105"/>
    </cofactor>
</comment>
<keyword evidence="1" id="KW-1015">Disulfide bond</keyword>
<comment type="catalytic activity">
    <reaction evidence="1">
        <text>an L-aminoacyl-L-amino acid + H2O = 2 an L-alpha-amino acid</text>
        <dbReference type="Rhea" id="RHEA:48940"/>
        <dbReference type="ChEBI" id="CHEBI:15377"/>
        <dbReference type="ChEBI" id="CHEBI:59869"/>
        <dbReference type="ChEBI" id="CHEBI:77460"/>
        <dbReference type="EC" id="3.4.13.19"/>
    </reaction>
</comment>
<dbReference type="PANTHER" id="PTHR10443:SF46">
    <property type="entry name" value="DIPEPTIDASE"/>
    <property type="match status" value="1"/>
</dbReference>
<accession>A0AAJ7J3U3</accession>
<dbReference type="GeneID" id="108627334"/>
<dbReference type="InterPro" id="IPR032466">
    <property type="entry name" value="Metal_Hydrolase"/>
</dbReference>
<feature type="signal peptide" evidence="1">
    <location>
        <begin position="1"/>
        <end position="20"/>
    </location>
</feature>
<dbReference type="KEGG" id="ccal:108627334"/>
<reference evidence="3 4" key="1">
    <citation type="submission" date="2025-04" db="UniProtKB">
        <authorList>
            <consortium name="RefSeq"/>
        </authorList>
    </citation>
    <scope>IDENTIFICATION</scope>
    <source>
        <tissue evidence="3 4">Whole body</tissue>
    </source>
</reference>
<organism evidence="2 3">
    <name type="scientific">Ceratina calcarata</name>
    <dbReference type="NCBI Taxonomy" id="156304"/>
    <lineage>
        <taxon>Eukaryota</taxon>
        <taxon>Metazoa</taxon>
        <taxon>Ecdysozoa</taxon>
        <taxon>Arthropoda</taxon>
        <taxon>Hexapoda</taxon>
        <taxon>Insecta</taxon>
        <taxon>Pterygota</taxon>
        <taxon>Neoptera</taxon>
        <taxon>Endopterygota</taxon>
        <taxon>Hymenoptera</taxon>
        <taxon>Apocrita</taxon>
        <taxon>Aculeata</taxon>
        <taxon>Apoidea</taxon>
        <taxon>Anthophila</taxon>
        <taxon>Apidae</taxon>
        <taxon>Ceratina</taxon>
        <taxon>Zadontomerus</taxon>
    </lineage>
</organism>
<dbReference type="RefSeq" id="XP_017884016.1">
    <property type="nucleotide sequence ID" value="XM_018028527.2"/>
</dbReference>
<dbReference type="SUPFAM" id="SSF51556">
    <property type="entry name" value="Metallo-dependent hydrolases"/>
    <property type="match status" value="1"/>
</dbReference>
<dbReference type="GO" id="GO:0046872">
    <property type="term" value="F:metal ion binding"/>
    <property type="evidence" value="ECO:0007669"/>
    <property type="project" value="UniProtKB-UniRule"/>
</dbReference>
<dbReference type="FunFam" id="3.20.20.140:FF:000030">
    <property type="entry name" value="Dipeptidase"/>
    <property type="match status" value="1"/>
</dbReference>
<dbReference type="AlphaFoldDB" id="A0AAJ7J3U3"/>
<keyword evidence="1" id="KW-0449">Lipoprotein</keyword>
<feature type="chain" id="PRO_5044522477" description="Dipeptidase" evidence="1">
    <location>
        <begin position="21"/>
        <end position="444"/>
    </location>
</feature>
<dbReference type="Gene3D" id="3.20.20.140">
    <property type="entry name" value="Metal-dependent hydrolases"/>
    <property type="match status" value="1"/>
</dbReference>
<keyword evidence="1" id="KW-0472">Membrane</keyword>
<name>A0AAJ7J3U3_9HYME</name>
<dbReference type="PROSITE" id="PS51365">
    <property type="entry name" value="RENAL_DIPEPTIDASE_2"/>
    <property type="match status" value="1"/>
</dbReference>
<keyword evidence="1" id="KW-0732">Signal</keyword>
<keyword evidence="1" id="KW-0325">Glycoprotein</keyword>
<keyword evidence="2" id="KW-1185">Reference proteome</keyword>
<dbReference type="Pfam" id="PF01244">
    <property type="entry name" value="Peptidase_M19"/>
    <property type="match status" value="1"/>
</dbReference>
<gene>
    <name evidence="3 4 5 6 7" type="primary">LOC108627334</name>
</gene>
<evidence type="ECO:0000256" key="1">
    <source>
        <dbReference type="RuleBase" id="RU341113"/>
    </source>
</evidence>
<dbReference type="PANTHER" id="PTHR10443">
    <property type="entry name" value="MICROSOMAL DIPEPTIDASE"/>
    <property type="match status" value="1"/>
</dbReference>
<comment type="subcellular location">
    <subcellularLocation>
        <location evidence="1">Membrane</location>
        <topology evidence="1">Lipid-anchor</topology>
        <topology evidence="1">GPI-anchor</topology>
    </subcellularLocation>
</comment>
<keyword evidence="1" id="KW-0224">Dipeptidase</keyword>
<dbReference type="GO" id="GO:0070573">
    <property type="term" value="F:metallodipeptidase activity"/>
    <property type="evidence" value="ECO:0007669"/>
    <property type="project" value="InterPro"/>
</dbReference>
<dbReference type="Proteomes" id="UP000694925">
    <property type="component" value="Unplaced"/>
</dbReference>
<evidence type="ECO:0000313" key="7">
    <source>
        <dbReference type="RefSeq" id="XP_026671329.1"/>
    </source>
</evidence>
<dbReference type="RefSeq" id="XP_026671325.1">
    <property type="nucleotide sequence ID" value="XM_026815524.1"/>
</dbReference>
<dbReference type="RefSeq" id="XP_026671329.1">
    <property type="nucleotide sequence ID" value="XM_026815528.1"/>
</dbReference>
<dbReference type="GO" id="GO:0098552">
    <property type="term" value="C:side of membrane"/>
    <property type="evidence" value="ECO:0007669"/>
    <property type="project" value="UniProtKB-KW"/>
</dbReference>
<evidence type="ECO:0000313" key="4">
    <source>
        <dbReference type="RefSeq" id="XP_026671325.1"/>
    </source>
</evidence>
<evidence type="ECO:0000313" key="6">
    <source>
        <dbReference type="RefSeq" id="XP_026671328.1"/>
    </source>
</evidence>
<dbReference type="CDD" id="cd01301">
    <property type="entry name" value="rDP_like"/>
    <property type="match status" value="1"/>
</dbReference>
<evidence type="ECO:0000313" key="3">
    <source>
        <dbReference type="RefSeq" id="XP_017884016.1"/>
    </source>
</evidence>